<dbReference type="InterPro" id="IPR010057">
    <property type="entry name" value="Transcription_activator_Rgg_C"/>
</dbReference>
<dbReference type="AlphaFoldDB" id="A0A6N9I491"/>
<dbReference type="RefSeq" id="WP_161003557.1">
    <property type="nucleotide sequence ID" value="NZ_WEZQ01000009.1"/>
</dbReference>
<feature type="domain" description="HTH cro/C1-type" evidence="1">
    <location>
        <begin position="12"/>
        <end position="61"/>
    </location>
</feature>
<accession>A0A6N9I491</accession>
<evidence type="ECO:0000259" key="1">
    <source>
        <dbReference type="PROSITE" id="PS50943"/>
    </source>
</evidence>
<dbReference type="InterPro" id="IPR011990">
    <property type="entry name" value="TPR-like_helical_dom_sf"/>
</dbReference>
<reference evidence="2 3" key="1">
    <citation type="journal article" date="2019" name="Appl. Environ. Microbiol.">
        <title>Genetic determinants of hydroxycinnamic acid metabolism in heterofermentative lactobacilli.</title>
        <authorList>
            <person name="Gaur G."/>
            <person name="Oh J.H."/>
            <person name="Filannino P."/>
            <person name="Gobbetti M."/>
            <person name="van Pijkeren J.P."/>
            <person name="Ganzle M.G."/>
        </authorList>
    </citation>
    <scope>NUCLEOTIDE SEQUENCE [LARGE SCALE GENOMIC DNA]</scope>
    <source>
        <strain evidence="2 3">C5</strain>
    </source>
</reference>
<comment type="caution">
    <text evidence="2">The sequence shown here is derived from an EMBL/GenBank/DDBJ whole genome shotgun (WGS) entry which is preliminary data.</text>
</comment>
<dbReference type="CDD" id="cd00093">
    <property type="entry name" value="HTH_XRE"/>
    <property type="match status" value="1"/>
</dbReference>
<dbReference type="Gene3D" id="1.25.40.10">
    <property type="entry name" value="Tetratricopeptide repeat domain"/>
    <property type="match status" value="1"/>
</dbReference>
<dbReference type="PANTHER" id="PTHR37038">
    <property type="entry name" value="TRANSCRIPTIONAL REGULATOR-RELATED"/>
    <property type="match status" value="1"/>
</dbReference>
<dbReference type="Proteomes" id="UP000449209">
    <property type="component" value="Unassembled WGS sequence"/>
</dbReference>
<name>A0A6N9I491_9LACO</name>
<protein>
    <recommendedName>
        <fullName evidence="1">HTH cro/C1-type domain-containing protein</fullName>
    </recommendedName>
</protein>
<dbReference type="PANTHER" id="PTHR37038:SF12">
    <property type="entry name" value="TRANSCRIPTIONAL REGULATOR"/>
    <property type="match status" value="1"/>
</dbReference>
<dbReference type="Pfam" id="PF21259">
    <property type="entry name" value="Rgg_C"/>
    <property type="match status" value="1"/>
</dbReference>
<dbReference type="NCBIfam" id="TIGR01716">
    <property type="entry name" value="RGG_Cterm"/>
    <property type="match status" value="1"/>
</dbReference>
<dbReference type="SUPFAM" id="SSF47413">
    <property type="entry name" value="lambda repressor-like DNA-binding domains"/>
    <property type="match status" value="1"/>
</dbReference>
<dbReference type="OrthoDB" id="2326076at2"/>
<proteinExistence type="predicted"/>
<evidence type="ECO:0000313" key="3">
    <source>
        <dbReference type="Proteomes" id="UP000449209"/>
    </source>
</evidence>
<sequence>MQSLGQTFHAFRQNKNLTLKEIADEQVSVAVISKFEHDQTTLSINRFLHFLGRINVTTTDFFYHYFDRFENEKVLDIWGVQASFEGILANFYEGNHIASATNTTDINEMGALKTYTKAVQVKARQEPTLINRVIAAWMASILDAQQLHFDDSAKTIQPVVDYLTSVGEWNELELIIFVFIIPTADPDVLMQLFRRYLNQAELYQGLPEANNLGFSACFSLFTCMIAKQKGKYAVQVLKKFDKLVTKFESARFAILREFLHGWLKVFQGNRHDGLEQCQTVLNLTQTLGLAKTHAYYHELYEHLSASPPTLLIFVRFF</sequence>
<dbReference type="InterPro" id="IPR001387">
    <property type="entry name" value="Cro/C1-type_HTH"/>
</dbReference>
<dbReference type="GO" id="GO:0003677">
    <property type="term" value="F:DNA binding"/>
    <property type="evidence" value="ECO:0007669"/>
    <property type="project" value="InterPro"/>
</dbReference>
<gene>
    <name evidence="2" type="ORF">GB993_06405</name>
</gene>
<dbReference type="PROSITE" id="PS50943">
    <property type="entry name" value="HTH_CROC1"/>
    <property type="match status" value="1"/>
</dbReference>
<evidence type="ECO:0000313" key="2">
    <source>
        <dbReference type="EMBL" id="MYV17133.1"/>
    </source>
</evidence>
<dbReference type="EMBL" id="WEZQ01000009">
    <property type="protein sequence ID" value="MYV17133.1"/>
    <property type="molecule type" value="Genomic_DNA"/>
</dbReference>
<dbReference type="InterPro" id="IPR010982">
    <property type="entry name" value="Lambda_DNA-bd_dom_sf"/>
</dbReference>
<organism evidence="2 3">
    <name type="scientific">Furfurilactobacillus milii</name>
    <dbReference type="NCBI Taxonomy" id="2888272"/>
    <lineage>
        <taxon>Bacteria</taxon>
        <taxon>Bacillati</taxon>
        <taxon>Bacillota</taxon>
        <taxon>Bacilli</taxon>
        <taxon>Lactobacillales</taxon>
        <taxon>Lactobacillaceae</taxon>
        <taxon>Furfurilactobacillus</taxon>
    </lineage>
</organism>
<dbReference type="InterPro" id="IPR053163">
    <property type="entry name" value="HTH-type_regulator_Rgg"/>
</dbReference>